<accession>A0ABR7JQJ9</accession>
<dbReference type="InterPro" id="IPR043129">
    <property type="entry name" value="ATPase_NBD"/>
</dbReference>
<name>A0ABR7JQJ9_9FIRM</name>
<dbReference type="SUPFAM" id="SSF53067">
    <property type="entry name" value="Actin-like ATPase domain"/>
    <property type="match status" value="1"/>
</dbReference>
<dbReference type="RefSeq" id="WP_153924656.1">
    <property type="nucleotide sequence ID" value="NZ_JACRWE010000004.1"/>
</dbReference>
<sequence length="303" mass="32802">MNYLSIDIGGTAVKIALVNQSGYVLILDKYSVSFDNYETPILETVLKSIDVFIDENNIHDISGICVSATGQIDVNKGAVIGTGGNIKNYDGSKIKEELEKKYKLKTTVINDANAAVLGELFLGRAKGYKNIVMITIGTGVGGGIVVNGEVLNGRLGIGGEIGHLSINNEGEPCSCGNRGCYERYASMTALIKRVEEELCIKGINGKDIFDRIPTDENISDIVDSWIDDIANGLVSLVHIFNPEIILVGGAVSEQKELFIDKLREKVMRKVMPNFSLDLKVESAKLGNDAGLVGALYYYLKDGE</sequence>
<proteinExistence type="inferred from homology"/>
<gene>
    <name evidence="2" type="ORF">H8923_10525</name>
</gene>
<keyword evidence="3" id="KW-1185">Reference proteome</keyword>
<evidence type="ECO:0000256" key="1">
    <source>
        <dbReference type="ARBA" id="ARBA00006479"/>
    </source>
</evidence>
<dbReference type="InterPro" id="IPR049874">
    <property type="entry name" value="ROK_cs"/>
</dbReference>
<dbReference type="Pfam" id="PF00480">
    <property type="entry name" value="ROK"/>
    <property type="match status" value="1"/>
</dbReference>
<dbReference type="PANTHER" id="PTHR18964:SF165">
    <property type="entry name" value="BETA-GLUCOSIDE KINASE"/>
    <property type="match status" value="1"/>
</dbReference>
<dbReference type="PROSITE" id="PS01125">
    <property type="entry name" value="ROK"/>
    <property type="match status" value="1"/>
</dbReference>
<organism evidence="2 3">
    <name type="scientific">Romboutsia faecis</name>
    <dbReference type="NCBI Taxonomy" id="2764597"/>
    <lineage>
        <taxon>Bacteria</taxon>
        <taxon>Bacillati</taxon>
        <taxon>Bacillota</taxon>
        <taxon>Clostridia</taxon>
        <taxon>Peptostreptococcales</taxon>
        <taxon>Peptostreptococcaceae</taxon>
        <taxon>Romboutsia</taxon>
    </lineage>
</organism>
<dbReference type="EMBL" id="JACRWE010000004">
    <property type="protein sequence ID" value="MBC5997198.1"/>
    <property type="molecule type" value="Genomic_DNA"/>
</dbReference>
<dbReference type="PANTHER" id="PTHR18964">
    <property type="entry name" value="ROK (REPRESSOR, ORF, KINASE) FAMILY"/>
    <property type="match status" value="1"/>
</dbReference>
<dbReference type="InterPro" id="IPR000600">
    <property type="entry name" value="ROK"/>
</dbReference>
<dbReference type="Gene3D" id="3.30.420.40">
    <property type="match status" value="2"/>
</dbReference>
<reference evidence="2 3" key="1">
    <citation type="submission" date="2020-08" db="EMBL/GenBank/DDBJ databases">
        <authorList>
            <person name="Liu C."/>
            <person name="Sun Q."/>
        </authorList>
    </citation>
    <scope>NUCLEOTIDE SEQUENCE [LARGE SCALE GENOMIC DNA]</scope>
    <source>
        <strain evidence="2 3">NSJ-18</strain>
    </source>
</reference>
<evidence type="ECO:0000313" key="2">
    <source>
        <dbReference type="EMBL" id="MBC5997198.1"/>
    </source>
</evidence>
<comment type="similarity">
    <text evidence="1">Belongs to the ROK (NagC/XylR) family.</text>
</comment>
<protein>
    <submittedName>
        <fullName evidence="2">ROK family protein</fullName>
    </submittedName>
</protein>
<dbReference type="CDD" id="cd24068">
    <property type="entry name" value="ASKHA_NBD_ROK_FnNanK-like"/>
    <property type="match status" value="1"/>
</dbReference>
<comment type="caution">
    <text evidence="2">The sequence shown here is derived from an EMBL/GenBank/DDBJ whole genome shotgun (WGS) entry which is preliminary data.</text>
</comment>
<evidence type="ECO:0000313" key="3">
    <source>
        <dbReference type="Proteomes" id="UP000609849"/>
    </source>
</evidence>
<dbReference type="Proteomes" id="UP000609849">
    <property type="component" value="Unassembled WGS sequence"/>
</dbReference>